<evidence type="ECO:0000256" key="1">
    <source>
        <dbReference type="ARBA" id="ARBA00001637"/>
    </source>
</evidence>
<evidence type="ECO:0000256" key="4">
    <source>
        <dbReference type="ARBA" id="ARBA00023150"/>
    </source>
</evidence>
<feature type="domain" description="Molybdopterin cofactor biosynthesis C (MoaC)" evidence="6">
    <location>
        <begin position="1"/>
        <end position="136"/>
    </location>
</feature>
<proteinExistence type="predicted"/>
<dbReference type="PANTHER" id="PTHR22960">
    <property type="entry name" value="MOLYBDOPTERIN COFACTOR SYNTHESIS PROTEIN A"/>
    <property type="match status" value="1"/>
</dbReference>
<gene>
    <name evidence="7" type="primary">moaC</name>
    <name evidence="7" type="ORF">JX360_06940</name>
</gene>
<dbReference type="Pfam" id="PF01967">
    <property type="entry name" value="MoaC"/>
    <property type="match status" value="1"/>
</dbReference>
<protein>
    <recommendedName>
        <fullName evidence="3">cyclic pyranopterin monophosphate synthase</fullName>
        <ecNumber evidence="3">4.6.1.17</ecNumber>
    </recommendedName>
</protein>
<evidence type="ECO:0000313" key="8">
    <source>
        <dbReference type="Proteomes" id="UP000830835"/>
    </source>
</evidence>
<dbReference type="InterPro" id="IPR047594">
    <property type="entry name" value="MoaC_bact/euk"/>
</dbReference>
<sequence length="155" mass="16227">MVDVAEKPVTPRLATAQGQVRMAEATLQAILAGQGSKGNVVETARLAGIMAAKRTADLIPLCHPLPLSSVRVDLDSDPHLPGFLITATVKTSAQTGVEMEALTAVSVAALTLYDMTKALEKTMVIENIRLLRKYGGKSGPFEAETSPPASAGSQD</sequence>
<dbReference type="CDD" id="cd01420">
    <property type="entry name" value="MoaC_PE"/>
    <property type="match status" value="1"/>
</dbReference>
<comment type="caution">
    <text evidence="7">The sequence shown here is derived from an EMBL/GenBank/DDBJ whole genome shotgun (WGS) entry which is preliminary data.</text>
</comment>
<dbReference type="Proteomes" id="UP000830835">
    <property type="component" value="Unassembled WGS sequence"/>
</dbReference>
<dbReference type="GO" id="GO:0061799">
    <property type="term" value="F:cyclic pyranopterin monophosphate synthase activity"/>
    <property type="evidence" value="ECO:0007669"/>
    <property type="project" value="UniProtKB-EC"/>
</dbReference>
<dbReference type="NCBIfam" id="NF006870">
    <property type="entry name" value="PRK09364.1"/>
    <property type="match status" value="1"/>
</dbReference>
<evidence type="ECO:0000313" key="7">
    <source>
        <dbReference type="EMBL" id="MCJ2542643.1"/>
    </source>
</evidence>
<evidence type="ECO:0000256" key="2">
    <source>
        <dbReference type="ARBA" id="ARBA00005046"/>
    </source>
</evidence>
<dbReference type="SUPFAM" id="SSF55040">
    <property type="entry name" value="Molybdenum cofactor biosynthesis protein C, MoaC"/>
    <property type="match status" value="1"/>
</dbReference>
<comment type="catalytic activity">
    <reaction evidence="1">
        <text>(8S)-3',8-cyclo-7,8-dihydroguanosine 5'-triphosphate = cyclic pyranopterin phosphate + diphosphate</text>
        <dbReference type="Rhea" id="RHEA:49580"/>
        <dbReference type="ChEBI" id="CHEBI:33019"/>
        <dbReference type="ChEBI" id="CHEBI:59648"/>
        <dbReference type="ChEBI" id="CHEBI:131766"/>
        <dbReference type="EC" id="4.6.1.17"/>
    </reaction>
</comment>
<accession>A0ABT0CA29</accession>
<dbReference type="InterPro" id="IPR050105">
    <property type="entry name" value="MoCo_biosynth_MoaA/MoaC"/>
</dbReference>
<keyword evidence="8" id="KW-1185">Reference proteome</keyword>
<organism evidence="7 8">
    <name type="scientific">Thermostichus vulcanus str. 'Rupite'</name>
    <dbReference type="NCBI Taxonomy" id="2813851"/>
    <lineage>
        <taxon>Bacteria</taxon>
        <taxon>Bacillati</taxon>
        <taxon>Cyanobacteriota</taxon>
        <taxon>Cyanophyceae</taxon>
        <taxon>Thermostichales</taxon>
        <taxon>Thermostichaceae</taxon>
        <taxon>Thermostichus</taxon>
    </lineage>
</organism>
<evidence type="ECO:0000256" key="3">
    <source>
        <dbReference type="ARBA" id="ARBA00012575"/>
    </source>
</evidence>
<dbReference type="Gene3D" id="3.30.70.640">
    <property type="entry name" value="Molybdopterin cofactor biosynthesis C (MoaC) domain"/>
    <property type="match status" value="1"/>
</dbReference>
<evidence type="ECO:0000256" key="5">
    <source>
        <dbReference type="ARBA" id="ARBA00023239"/>
    </source>
</evidence>
<name>A0ABT0CA29_THEVL</name>
<dbReference type="EMBL" id="JAFIRA010000013">
    <property type="protein sequence ID" value="MCJ2542643.1"/>
    <property type="molecule type" value="Genomic_DNA"/>
</dbReference>
<dbReference type="EC" id="4.6.1.17" evidence="3"/>
<comment type="pathway">
    <text evidence="2">Cofactor biosynthesis; molybdopterin biosynthesis.</text>
</comment>
<reference evidence="7" key="1">
    <citation type="submission" date="2021-02" db="EMBL/GenBank/DDBJ databases">
        <title>The CRISPR/cas machinery reduction and long-range gene transfer in the hot spring cyanobacterium Synechococcus.</title>
        <authorList>
            <person name="Dvorak P."/>
            <person name="Jahodarova E."/>
            <person name="Hasler P."/>
            <person name="Poulickova A."/>
        </authorList>
    </citation>
    <scope>NUCLEOTIDE SEQUENCE</scope>
    <source>
        <strain evidence="7">Rupite</strain>
    </source>
</reference>
<keyword evidence="4" id="KW-0501">Molybdenum cofactor biosynthesis</keyword>
<dbReference type="InterPro" id="IPR036522">
    <property type="entry name" value="MoaC_sf"/>
</dbReference>
<dbReference type="NCBIfam" id="TIGR00581">
    <property type="entry name" value="moaC"/>
    <property type="match status" value="1"/>
</dbReference>
<keyword evidence="5 7" id="KW-0456">Lyase</keyword>
<evidence type="ECO:0000259" key="6">
    <source>
        <dbReference type="Pfam" id="PF01967"/>
    </source>
</evidence>
<dbReference type="InterPro" id="IPR002820">
    <property type="entry name" value="Mopterin_CF_biosynth-C_dom"/>
</dbReference>
<dbReference type="InterPro" id="IPR023045">
    <property type="entry name" value="MoaC"/>
</dbReference>